<dbReference type="RefSeq" id="WP_275111050.1">
    <property type="nucleotide sequence ID" value="NZ_JAKJSC010000005.1"/>
</dbReference>
<comment type="caution">
    <text evidence="6">The sequence shown here is derived from an EMBL/GenBank/DDBJ whole genome shotgun (WGS) entry which is preliminary data.</text>
</comment>
<organism evidence="6 7">
    <name type="scientific">Paralabilibaculum antarcticum</name>
    <dbReference type="NCBI Taxonomy" id="2912572"/>
    <lineage>
        <taxon>Bacteria</taxon>
        <taxon>Pseudomonadati</taxon>
        <taxon>Bacteroidota</taxon>
        <taxon>Bacteroidia</taxon>
        <taxon>Marinilabiliales</taxon>
        <taxon>Marinifilaceae</taxon>
        <taxon>Paralabilibaculum</taxon>
    </lineage>
</organism>
<dbReference type="EC" id="2.7.13.3" evidence="2"/>
<dbReference type="EMBL" id="JAKJSC010000005">
    <property type="protein sequence ID" value="MDE5419721.1"/>
    <property type="molecule type" value="Genomic_DNA"/>
</dbReference>
<keyword evidence="6" id="KW-0418">Kinase</keyword>
<dbReference type="SUPFAM" id="SSF47384">
    <property type="entry name" value="Homodimeric domain of signal transducing histidine kinase"/>
    <property type="match status" value="1"/>
</dbReference>
<evidence type="ECO:0000256" key="1">
    <source>
        <dbReference type="ARBA" id="ARBA00000085"/>
    </source>
</evidence>
<dbReference type="Proteomes" id="UP001528920">
    <property type="component" value="Unassembled WGS sequence"/>
</dbReference>
<evidence type="ECO:0000256" key="4">
    <source>
        <dbReference type="SAM" id="Phobius"/>
    </source>
</evidence>
<dbReference type="PROSITE" id="PS50109">
    <property type="entry name" value="HIS_KIN"/>
    <property type="match status" value="1"/>
</dbReference>
<dbReference type="Gene3D" id="1.10.287.130">
    <property type="match status" value="1"/>
</dbReference>
<evidence type="ECO:0000259" key="5">
    <source>
        <dbReference type="PROSITE" id="PS50109"/>
    </source>
</evidence>
<dbReference type="PANTHER" id="PTHR43547">
    <property type="entry name" value="TWO-COMPONENT HISTIDINE KINASE"/>
    <property type="match status" value="1"/>
</dbReference>
<evidence type="ECO:0000313" key="7">
    <source>
        <dbReference type="Proteomes" id="UP001528920"/>
    </source>
</evidence>
<dbReference type="PRINTS" id="PR00344">
    <property type="entry name" value="BCTRLSENSOR"/>
</dbReference>
<reference evidence="6 7" key="1">
    <citation type="submission" date="2022-01" db="EMBL/GenBank/DDBJ databases">
        <title>Labilibaculum sp. nov, a marine bacterium isolated from Antarctica.</title>
        <authorList>
            <person name="Dai W."/>
        </authorList>
    </citation>
    <scope>NUCLEOTIDE SEQUENCE [LARGE SCALE GENOMIC DNA]</scope>
    <source>
        <strain evidence="6 7">DW002</strain>
    </source>
</reference>
<keyword evidence="7" id="KW-1185">Reference proteome</keyword>
<dbReference type="PANTHER" id="PTHR43547:SF2">
    <property type="entry name" value="HYBRID SIGNAL TRANSDUCTION HISTIDINE KINASE C"/>
    <property type="match status" value="1"/>
</dbReference>
<dbReference type="InterPro" id="IPR003594">
    <property type="entry name" value="HATPase_dom"/>
</dbReference>
<keyword evidence="3" id="KW-0597">Phosphoprotein</keyword>
<name>A0ABT5VWC1_9BACT</name>
<evidence type="ECO:0000256" key="3">
    <source>
        <dbReference type="ARBA" id="ARBA00022553"/>
    </source>
</evidence>
<protein>
    <recommendedName>
        <fullName evidence="2">histidine kinase</fullName>
        <ecNumber evidence="2">2.7.13.3</ecNumber>
    </recommendedName>
</protein>
<dbReference type="SMART" id="SM00388">
    <property type="entry name" value="HisKA"/>
    <property type="match status" value="1"/>
</dbReference>
<dbReference type="Pfam" id="PF02518">
    <property type="entry name" value="HATPase_c"/>
    <property type="match status" value="1"/>
</dbReference>
<accession>A0ABT5VWC1</accession>
<keyword evidence="4" id="KW-0812">Transmembrane</keyword>
<dbReference type="CDD" id="cd00082">
    <property type="entry name" value="HisKA"/>
    <property type="match status" value="1"/>
</dbReference>
<feature type="domain" description="Histidine kinase" evidence="5">
    <location>
        <begin position="253"/>
        <end position="468"/>
    </location>
</feature>
<evidence type="ECO:0000313" key="6">
    <source>
        <dbReference type="EMBL" id="MDE5419721.1"/>
    </source>
</evidence>
<feature type="transmembrane region" description="Helical" evidence="4">
    <location>
        <begin position="7"/>
        <end position="27"/>
    </location>
</feature>
<dbReference type="InterPro" id="IPR036097">
    <property type="entry name" value="HisK_dim/P_sf"/>
</dbReference>
<dbReference type="Pfam" id="PF00512">
    <property type="entry name" value="HisKA"/>
    <property type="match status" value="1"/>
</dbReference>
<keyword evidence="4" id="KW-0472">Membrane</keyword>
<proteinExistence type="predicted"/>
<dbReference type="SUPFAM" id="SSF55874">
    <property type="entry name" value="ATPase domain of HSP90 chaperone/DNA topoisomerase II/histidine kinase"/>
    <property type="match status" value="1"/>
</dbReference>
<dbReference type="InterPro" id="IPR003661">
    <property type="entry name" value="HisK_dim/P_dom"/>
</dbReference>
<keyword evidence="6" id="KW-0808">Transferase</keyword>
<sequence length="468" mass="52990">MKKRFQYILSLSILTVLFVGFIAYSVWVENIIYNNLKNQALKDNLTIGETVLGMLDKANIDKNDKLAFIQMVQETSDVLKMPNNGFLCMMDSTGALLAAPGLKPSKKVRISEASFYSAEKDEKYSFKDFFSMKPFTGYYEYEEVGYSDIVVAINHAYSGYKLMVHQDANVIKQESKEKSLPILWVGLSFAAIISIFAFFIIRRQVRTYQFKIEIQNNQLTLVNEEVRDKNKVLGIQNERLEELAEEKSALLGILAHDLKNPIGGISSVIRLIKHSADLNQEQETYFDLIKSQVKSAETLISDVLEMNMVESDRKSVQKDKIDLVKLLNQKVESFSPLAEKKEISINQNHIYTELWAITGVNELNRIIDNLLSNSIKYSPLKCNVSLELIQLDNRIEICFADEGSGIPKEELPLLFKKFSKLSTRPTNEEESSGLGLYIVKLLSGKIGATIRVNSTFGTGSKFILELPI</sequence>
<dbReference type="InterPro" id="IPR005467">
    <property type="entry name" value="His_kinase_dom"/>
</dbReference>
<dbReference type="InterPro" id="IPR004358">
    <property type="entry name" value="Sig_transdc_His_kin-like_C"/>
</dbReference>
<feature type="transmembrane region" description="Helical" evidence="4">
    <location>
        <begin position="182"/>
        <end position="201"/>
    </location>
</feature>
<evidence type="ECO:0000256" key="2">
    <source>
        <dbReference type="ARBA" id="ARBA00012438"/>
    </source>
</evidence>
<gene>
    <name evidence="6" type="ORF">L3049_17140</name>
</gene>
<dbReference type="SMART" id="SM00387">
    <property type="entry name" value="HATPase_c"/>
    <property type="match status" value="1"/>
</dbReference>
<dbReference type="InterPro" id="IPR036890">
    <property type="entry name" value="HATPase_C_sf"/>
</dbReference>
<keyword evidence="4" id="KW-1133">Transmembrane helix</keyword>
<dbReference type="GO" id="GO:0016301">
    <property type="term" value="F:kinase activity"/>
    <property type="evidence" value="ECO:0007669"/>
    <property type="project" value="UniProtKB-KW"/>
</dbReference>
<dbReference type="Gene3D" id="3.30.565.10">
    <property type="entry name" value="Histidine kinase-like ATPase, C-terminal domain"/>
    <property type="match status" value="1"/>
</dbReference>
<comment type="catalytic activity">
    <reaction evidence="1">
        <text>ATP + protein L-histidine = ADP + protein N-phospho-L-histidine.</text>
        <dbReference type="EC" id="2.7.13.3"/>
    </reaction>
</comment>